<dbReference type="InterPro" id="IPR010982">
    <property type="entry name" value="Lambda_DNA-bd_dom_sf"/>
</dbReference>
<dbReference type="Gene3D" id="1.10.260.40">
    <property type="entry name" value="lambda repressor-like DNA-binding domains"/>
    <property type="match status" value="1"/>
</dbReference>
<dbReference type="InterPro" id="IPR011990">
    <property type="entry name" value="TPR-like_helical_dom_sf"/>
</dbReference>
<dbReference type="InterPro" id="IPR001387">
    <property type="entry name" value="Cro/C1-type_HTH"/>
</dbReference>
<keyword evidence="2" id="KW-1185">Reference proteome</keyword>
<dbReference type="GO" id="GO:0003677">
    <property type="term" value="F:DNA binding"/>
    <property type="evidence" value="ECO:0007669"/>
    <property type="project" value="InterPro"/>
</dbReference>
<gene>
    <name evidence="1" type="ORF">KDA82_32950</name>
</gene>
<feature type="non-terminal residue" evidence="1">
    <location>
        <position position="1"/>
    </location>
</feature>
<dbReference type="SUPFAM" id="SSF48452">
    <property type="entry name" value="TPR-like"/>
    <property type="match status" value="1"/>
</dbReference>
<comment type="caution">
    <text evidence="1">The sequence shown here is derived from an EMBL/GenBank/DDBJ whole genome shotgun (WGS) entry which is preliminary data.</text>
</comment>
<dbReference type="EMBL" id="JAGSMN010001042">
    <property type="protein sequence ID" value="MBR7677715.1"/>
    <property type="molecule type" value="Genomic_DNA"/>
</dbReference>
<accession>A0A8T4J164</accession>
<evidence type="ECO:0000313" key="2">
    <source>
        <dbReference type="Proteomes" id="UP000675554"/>
    </source>
</evidence>
<organism evidence="1 2">
    <name type="scientific">Streptomyces daliensis</name>
    <dbReference type="NCBI Taxonomy" id="299421"/>
    <lineage>
        <taxon>Bacteria</taxon>
        <taxon>Bacillati</taxon>
        <taxon>Actinomycetota</taxon>
        <taxon>Actinomycetes</taxon>
        <taxon>Kitasatosporales</taxon>
        <taxon>Streptomycetaceae</taxon>
        <taxon>Streptomyces</taxon>
    </lineage>
</organism>
<dbReference type="CDD" id="cd00093">
    <property type="entry name" value="HTH_XRE"/>
    <property type="match status" value="1"/>
</dbReference>
<reference evidence="1" key="1">
    <citation type="submission" date="2021-04" db="EMBL/GenBank/DDBJ databases">
        <title>Sequencing of actinobacteria type strains.</title>
        <authorList>
            <person name="Nguyen G.-S."/>
            <person name="Wentzel A."/>
        </authorList>
    </citation>
    <scope>NUCLEOTIDE SEQUENCE</scope>
    <source>
        <strain evidence="1">DSM 42095</strain>
    </source>
</reference>
<name>A0A8T4J164_9ACTN</name>
<protein>
    <submittedName>
        <fullName evidence="1">Helix-turn-helix transcriptional regulator</fullName>
    </submittedName>
</protein>
<dbReference type="Proteomes" id="UP000675554">
    <property type="component" value="Unassembled WGS sequence"/>
</dbReference>
<dbReference type="AlphaFoldDB" id="A0A8T4J164"/>
<proteinExistence type="predicted"/>
<sequence length="403" mass="43107">PTGARTIALGLSQNALARRANLLAGLASGGLTRTEIKRYEHGGRRPVDWLPFIAGALGMSSDELTGVTDPIDAVLADLEVDVGMAIDRRTFLTDSGGLALSALPVSPNSPVPPEAVDYFRDRLDGHWREDAVQGPRHRATVTAQFKVLEHVAGRATGSVRRELWQTAAAWSGLATWLCQDAGQMSRAAAWSVRTLELSHRAHDAQLVAHALANRAMLDTDIGDGPTTVEMATAALEGNGLCAKVRVQALQQAAHGHALLGDRAAVDHALDSALPLIDQMDDPYGWGNAPHTSSYLEIQRATCYTRLGLGAEAVRLWDQVQGSASRRNSGVFTARYARSLAAARRPEEAVIALEAAIEVVAEVESARLRREVRTAAAALSPWQHDGPGRRAHELLGSIGLTAHE</sequence>
<evidence type="ECO:0000313" key="1">
    <source>
        <dbReference type="EMBL" id="MBR7677715.1"/>
    </source>
</evidence>